<accession>A0AAD8Y712</accession>
<organism evidence="2 3">
    <name type="scientific">Skeletonema marinoi</name>
    <dbReference type="NCBI Taxonomy" id="267567"/>
    <lineage>
        <taxon>Eukaryota</taxon>
        <taxon>Sar</taxon>
        <taxon>Stramenopiles</taxon>
        <taxon>Ochrophyta</taxon>
        <taxon>Bacillariophyta</taxon>
        <taxon>Coscinodiscophyceae</taxon>
        <taxon>Thalassiosirophycidae</taxon>
        <taxon>Thalassiosirales</taxon>
        <taxon>Skeletonemataceae</taxon>
        <taxon>Skeletonema</taxon>
        <taxon>Skeletonema marinoi-dohrnii complex</taxon>
    </lineage>
</organism>
<keyword evidence="2" id="KW-0456">Lyase</keyword>
<comment type="caution">
    <text evidence="2">The sequence shown here is derived from an EMBL/GenBank/DDBJ whole genome shotgun (WGS) entry which is preliminary data.</text>
</comment>
<dbReference type="InterPro" id="IPR011050">
    <property type="entry name" value="Pectin_lyase_fold/virulence"/>
</dbReference>
<name>A0AAD8Y712_9STRA</name>
<dbReference type="EMBL" id="JATAAI010000017">
    <property type="protein sequence ID" value="KAK1739790.1"/>
    <property type="molecule type" value="Genomic_DNA"/>
</dbReference>
<dbReference type="AlphaFoldDB" id="A0AAD8Y712"/>
<protein>
    <submittedName>
        <fullName evidence="2">Pectin lyase superfamily protein</fullName>
    </submittedName>
</protein>
<reference evidence="2" key="1">
    <citation type="submission" date="2023-06" db="EMBL/GenBank/DDBJ databases">
        <title>Survivors Of The Sea: Transcriptome response of Skeletonema marinoi to long-term dormancy.</title>
        <authorList>
            <person name="Pinder M.I.M."/>
            <person name="Kourtchenko O."/>
            <person name="Robertson E.K."/>
            <person name="Larsson T."/>
            <person name="Maumus F."/>
            <person name="Osuna-Cruz C.M."/>
            <person name="Vancaester E."/>
            <person name="Stenow R."/>
            <person name="Vandepoele K."/>
            <person name="Ploug H."/>
            <person name="Bruchert V."/>
            <person name="Godhe A."/>
            <person name="Topel M."/>
        </authorList>
    </citation>
    <scope>NUCLEOTIDE SEQUENCE</scope>
    <source>
        <strain evidence="2">R05AC</strain>
    </source>
</reference>
<dbReference type="SUPFAM" id="SSF51126">
    <property type="entry name" value="Pectin lyase-like"/>
    <property type="match status" value="1"/>
</dbReference>
<evidence type="ECO:0000259" key="1">
    <source>
        <dbReference type="Pfam" id="PF12708"/>
    </source>
</evidence>
<evidence type="ECO:0000313" key="2">
    <source>
        <dbReference type="EMBL" id="KAK1739790.1"/>
    </source>
</evidence>
<keyword evidence="3" id="KW-1185">Reference proteome</keyword>
<dbReference type="GO" id="GO:0016829">
    <property type="term" value="F:lyase activity"/>
    <property type="evidence" value="ECO:0007669"/>
    <property type="project" value="UniProtKB-KW"/>
</dbReference>
<dbReference type="InterPro" id="IPR024535">
    <property type="entry name" value="RHGA/B-epi-like_pectate_lyase"/>
</dbReference>
<dbReference type="Gene3D" id="2.160.20.10">
    <property type="entry name" value="Single-stranded right-handed beta-helix, Pectin lyase-like"/>
    <property type="match status" value="1"/>
</dbReference>
<feature type="domain" description="Rhamnogalacturonase A/B/Epimerase-like pectate lyase" evidence="1">
    <location>
        <begin position="93"/>
        <end position="156"/>
    </location>
</feature>
<dbReference type="InterPro" id="IPR012334">
    <property type="entry name" value="Pectin_lyas_fold"/>
</dbReference>
<evidence type="ECO:0000313" key="3">
    <source>
        <dbReference type="Proteomes" id="UP001224775"/>
    </source>
</evidence>
<dbReference type="Proteomes" id="UP001224775">
    <property type="component" value="Unassembled WGS sequence"/>
</dbReference>
<gene>
    <name evidence="2" type="ORF">QTG54_009549</name>
</gene>
<sequence length="669" mass="71396">MSTSSSSIAISLLAVVMIALGYTFSRERTTQQQLYDQVAQLQRQMNQLATTATTTTSSVDIAPQEHRFLPTKEEQDERSLSCACDMPTGFTYANDFGVIGDATADDTLALQAAIDSASANDSGGIVVIPKGTFRIFDKPLIVPAGVTLQGQGYGDSPLAISFDAGASTIAYCGTDYAVKLAGHAAGLRDLAVYDWPYGTDCENIQAAGGVLVEADAALVESVIVSNIFIYFFLGGPALSLVAKNSAGIAFGNYQNVRIRHAKQGISLQAEESSFVNSNSFLAGGMSGGGFEVGVIAQGPGACNDNKFYGMFIEPPDTTLTHVYVSGAKTNVKFHDVRLEATSKSLDKPIVIIDDSSYGNVMNGLLGHTHVQANLNRNPDIDLMSAKSVGMDPAPKNLYWNSAFKGFNADDRMMPGFSLVGTNAAITILEDSDEMLFPDHNVIDVDYLNYGGAFKLMADITPKAPGHDFVTFGVYARSSVPSSISAAMRYESGNIIASASHSGSGDWEFIGMTALYDKSAPYFYFSITGDVQLTAPTFIYGKSPAIPGASLMSSSGARMSGTLTMGVTTVYPPPDATQYYWVIPKNSGNIFLIDTQGNPSRSIIRLNHRTADRFARGTLATLMFEEAGTRVKHNSYIKLKNNADFVSGPNTSITLMAGGSASWVEVSRNE</sequence>
<dbReference type="Pfam" id="PF12708">
    <property type="entry name" value="Pect-lyase_RHGA_epim"/>
    <property type="match status" value="1"/>
</dbReference>
<proteinExistence type="predicted"/>